<organism evidence="1 2">
    <name type="scientific">Lactobacillus paragasseri JV-V03</name>
    <dbReference type="NCBI Taxonomy" id="525326"/>
    <lineage>
        <taxon>Bacteria</taxon>
        <taxon>Bacillati</taxon>
        <taxon>Bacillota</taxon>
        <taxon>Bacilli</taxon>
        <taxon>Lactobacillales</taxon>
        <taxon>Lactobacillaceae</taxon>
        <taxon>Lactobacillus</taxon>
    </lineage>
</organism>
<name>A0AA86ZVL0_9LACO</name>
<evidence type="ECO:0000313" key="2">
    <source>
        <dbReference type="Proteomes" id="UP000003672"/>
    </source>
</evidence>
<sequence>MTIAEYELRMEAYNLEQVEKQYDAATSAWMNRNAQAFDKDGNAVFTDFNDFFDKQEAIDQVRSTFELDYKPLSGKSKQNHMSKQDIMIKRIKEYQKLHPRKETTNE</sequence>
<dbReference type="EMBL" id="ACGO02000001">
    <property type="protein sequence ID" value="EFJ69875.1"/>
    <property type="molecule type" value="Genomic_DNA"/>
</dbReference>
<protein>
    <submittedName>
        <fullName evidence="1">Uncharacterized protein</fullName>
    </submittedName>
</protein>
<reference evidence="1 2" key="1">
    <citation type="submission" date="2010-06" db="EMBL/GenBank/DDBJ databases">
        <authorList>
            <person name="Muzny D."/>
            <person name="Qin X."/>
            <person name="Buhay C."/>
            <person name="Dugan-Rocha S."/>
            <person name="Ding Y."/>
            <person name="Chen G."/>
            <person name="Hawes A."/>
            <person name="Holder M."/>
            <person name="Jhangiani S."/>
            <person name="Johnson A."/>
            <person name="Khan Z."/>
            <person name="Li Z."/>
            <person name="Liu W."/>
            <person name="Liu X."/>
            <person name="Perez L."/>
            <person name="Shen H."/>
            <person name="Wang Q."/>
            <person name="Watt J."/>
            <person name="Xi L."/>
            <person name="Xin Y."/>
            <person name="Zhou J."/>
            <person name="Deng J."/>
            <person name="Jiang H."/>
            <person name="Liu Y."/>
            <person name="Qu J."/>
            <person name="Song X.-Z."/>
            <person name="Zhang L."/>
            <person name="Villasana D."/>
            <person name="Johnson A."/>
            <person name="Liu J."/>
            <person name="Liyanage D."/>
            <person name="Lorensuhewa L."/>
            <person name="Robinson T."/>
            <person name="Song A."/>
            <person name="Song B.-B."/>
            <person name="Dinh H."/>
            <person name="Thornton R."/>
            <person name="Coyle M."/>
            <person name="Francisco L."/>
            <person name="Jackson L."/>
            <person name="Javaid M."/>
            <person name="Korchina V."/>
            <person name="Kovar C."/>
            <person name="Mata R."/>
            <person name="Mathew T."/>
            <person name="Ngo R."/>
            <person name="Nguyen L."/>
            <person name="Nguyen N."/>
            <person name="Okwuonu G."/>
            <person name="Ongeri F."/>
            <person name="Pham C."/>
            <person name="Simmons D."/>
            <person name="Wilczek-Boney K."/>
            <person name="Hale W."/>
            <person name="Jakkamsetti A."/>
            <person name="Pham P."/>
            <person name="Ruth R."/>
            <person name="San Lucas F."/>
            <person name="Warren J."/>
            <person name="Zhang J."/>
            <person name="Zhao Z."/>
            <person name="Zhou C."/>
            <person name="Zhu D."/>
            <person name="Lee S."/>
            <person name="Bess C."/>
            <person name="Blankenburg K."/>
            <person name="Forbes L."/>
            <person name="Fu Q."/>
            <person name="Gubbala S."/>
            <person name="Hirani K."/>
            <person name="Jayaseelan J.C."/>
            <person name="Lara F."/>
            <person name="Munidasa M."/>
            <person name="Palculict T."/>
            <person name="Patil S."/>
            <person name="Pu L.-L."/>
            <person name="Saada N."/>
            <person name="Tang L."/>
            <person name="Weissenberger G."/>
            <person name="Zhu Y."/>
            <person name="Hemphill L."/>
            <person name="Shang Y."/>
            <person name="Youmans B."/>
            <person name="Ayvaz T."/>
            <person name="Ross M."/>
            <person name="Santibanez J."/>
            <person name="Aqrawi P."/>
            <person name="Gross S."/>
            <person name="Joshi V."/>
            <person name="Fowler G."/>
            <person name="Nazareth L."/>
            <person name="Reid J."/>
            <person name="Worley K."/>
            <person name="Petrosino J."/>
            <person name="Highlander S."/>
            <person name="Gibbs R."/>
        </authorList>
    </citation>
    <scope>NUCLEOTIDE SEQUENCE [LARGE SCALE GENOMIC DNA]</scope>
    <source>
        <strain evidence="1 2">JV-V03</strain>
    </source>
</reference>
<dbReference type="Proteomes" id="UP000003672">
    <property type="component" value="Unassembled WGS sequence"/>
</dbReference>
<dbReference type="AlphaFoldDB" id="A0AA86ZVL0"/>
<accession>A0AA86ZVL0</accession>
<comment type="caution">
    <text evidence="1">The sequence shown here is derived from an EMBL/GenBank/DDBJ whole genome shotgun (WGS) entry which is preliminary data.</text>
</comment>
<proteinExistence type="predicted"/>
<evidence type="ECO:0000313" key="1">
    <source>
        <dbReference type="EMBL" id="EFJ69875.1"/>
    </source>
</evidence>
<gene>
    <name evidence="1" type="ORF">HMPREF0514_10319</name>
</gene>
<dbReference type="RefSeq" id="WP_003648532.1">
    <property type="nucleotide sequence ID" value="NZ_CP040500.1"/>
</dbReference>